<dbReference type="Pfam" id="PF15170">
    <property type="entry name" value="CaM-KIIN"/>
    <property type="match status" value="1"/>
</dbReference>
<dbReference type="Ensembl" id="ENSDCDT00010046608.1">
    <property type="protein sequence ID" value="ENSDCDP00010037100.1"/>
    <property type="gene ID" value="ENSDCDG00010024202.1"/>
</dbReference>
<sequence>MSEVVPRGEEDIRGYGEDGELDAQVDGENMEEEEKKKKKRAPKLGEIGRSKRVVVEDDRIDEVLEGTPAEAPPGD</sequence>
<name>A0A8C4CJZ3_9TELE</name>
<dbReference type="Ensembl" id="ENSDCDT00010038171.1">
    <property type="protein sequence ID" value="ENSDCDP00010030785.1"/>
    <property type="gene ID" value="ENSDCDG00010019710.1"/>
</dbReference>
<organism evidence="4 5">
    <name type="scientific">Denticeps clupeoides</name>
    <name type="common">denticle herring</name>
    <dbReference type="NCBI Taxonomy" id="299321"/>
    <lineage>
        <taxon>Eukaryota</taxon>
        <taxon>Metazoa</taxon>
        <taxon>Chordata</taxon>
        <taxon>Craniata</taxon>
        <taxon>Vertebrata</taxon>
        <taxon>Euteleostomi</taxon>
        <taxon>Actinopterygii</taxon>
        <taxon>Neopterygii</taxon>
        <taxon>Teleostei</taxon>
        <taxon>Clupei</taxon>
        <taxon>Clupeiformes</taxon>
        <taxon>Denticipitoidei</taxon>
        <taxon>Denticipitidae</taxon>
        <taxon>Denticeps</taxon>
    </lineage>
</organism>
<dbReference type="Proteomes" id="UP000694580">
    <property type="component" value="Chromosome 10"/>
</dbReference>
<protein>
    <submittedName>
        <fullName evidence="4">Uncharacterized protein</fullName>
    </submittedName>
</protein>
<proteinExistence type="inferred from homology"/>
<reference evidence="4 5" key="1">
    <citation type="submission" date="2020-06" db="EMBL/GenBank/DDBJ databases">
        <authorList>
            <consortium name="Wellcome Sanger Institute Data Sharing"/>
        </authorList>
    </citation>
    <scope>NUCLEOTIDE SEQUENCE [LARGE SCALE GENOMIC DNA]</scope>
</reference>
<keyword evidence="5" id="KW-1185">Reference proteome</keyword>
<keyword evidence="2" id="KW-0649">Protein kinase inhibitor</keyword>
<feature type="compositionally biased region" description="Basic and acidic residues" evidence="3">
    <location>
        <begin position="1"/>
        <end position="16"/>
    </location>
</feature>
<comment type="similarity">
    <text evidence="1">Belongs to the CAMK2N family.</text>
</comment>
<dbReference type="PANTHER" id="PTHR31007">
    <property type="entry name" value="CALCIUM/CALMODULIN-DEPENDENT PROTEIN KINASE II INHIBITOR 2"/>
    <property type="match status" value="1"/>
</dbReference>
<feature type="compositionally biased region" description="Acidic residues" evidence="3">
    <location>
        <begin position="17"/>
        <end position="32"/>
    </location>
</feature>
<dbReference type="GO" id="GO:0019901">
    <property type="term" value="F:protein kinase binding"/>
    <property type="evidence" value="ECO:0007669"/>
    <property type="project" value="TreeGrafter"/>
</dbReference>
<gene>
    <name evidence="4" type="primary">CAMK2N1</name>
</gene>
<dbReference type="GO" id="GO:0008427">
    <property type="term" value="F:calcium-dependent protein kinase inhibitor activity"/>
    <property type="evidence" value="ECO:0007669"/>
    <property type="project" value="TreeGrafter"/>
</dbReference>
<dbReference type="InterPro" id="IPR026779">
    <property type="entry name" value="Camk2n"/>
</dbReference>
<reference evidence="4" key="2">
    <citation type="submission" date="2025-05" db="UniProtKB">
        <authorList>
            <consortium name="Ensembl"/>
        </authorList>
    </citation>
    <scope>IDENTIFICATION</scope>
</reference>
<dbReference type="GeneTree" id="ENSGT01120000277879"/>
<evidence type="ECO:0000313" key="4">
    <source>
        <dbReference type="Ensembl" id="ENSDCDP00010030785.1"/>
    </source>
</evidence>
<dbReference type="PANTHER" id="PTHR31007:SF3">
    <property type="entry name" value="CALCIUM_CALMODULIN-DEPENDENT PROTEIN KINASE II INHIBITOR 1"/>
    <property type="match status" value="1"/>
</dbReference>
<evidence type="ECO:0000256" key="3">
    <source>
        <dbReference type="SAM" id="MobiDB-lite"/>
    </source>
</evidence>
<feature type="region of interest" description="Disordered" evidence="3">
    <location>
        <begin position="1"/>
        <end position="50"/>
    </location>
</feature>
<accession>A0A8C4CJZ3</accession>
<dbReference type="AlphaFoldDB" id="A0A8C4CJZ3"/>
<evidence type="ECO:0000256" key="1">
    <source>
        <dbReference type="ARBA" id="ARBA00009996"/>
    </source>
</evidence>
<evidence type="ECO:0000256" key="2">
    <source>
        <dbReference type="ARBA" id="ARBA00023013"/>
    </source>
</evidence>
<evidence type="ECO:0000313" key="5">
    <source>
        <dbReference type="Proteomes" id="UP000694580"/>
    </source>
</evidence>